<dbReference type="EMBL" id="CAKJTG010000010">
    <property type="protein sequence ID" value="CAG9608482.1"/>
    <property type="molecule type" value="Genomic_DNA"/>
</dbReference>
<gene>
    <name evidence="3" type="primary">tuaC</name>
    <name evidence="3" type="ORF">NEOCIP111885_02176</name>
</gene>
<organism evidence="3 4">
    <name type="scientific">Pseudoneobacillus rhizosphaerae</name>
    <dbReference type="NCBI Taxonomy" id="2880968"/>
    <lineage>
        <taxon>Bacteria</taxon>
        <taxon>Bacillati</taxon>
        <taxon>Bacillota</taxon>
        <taxon>Bacilli</taxon>
        <taxon>Bacillales</taxon>
        <taxon>Bacillaceae</taxon>
        <taxon>Pseudoneobacillus</taxon>
    </lineage>
</organism>
<evidence type="ECO:0000313" key="3">
    <source>
        <dbReference type="EMBL" id="CAG9608482.1"/>
    </source>
</evidence>
<dbReference type="SUPFAM" id="SSF53756">
    <property type="entry name" value="UDP-Glycosyltransferase/glycogen phosphorylase"/>
    <property type="match status" value="1"/>
</dbReference>
<feature type="domain" description="Glycosyl transferase family 1" evidence="1">
    <location>
        <begin position="173"/>
        <end position="338"/>
    </location>
</feature>
<sequence>MAKKILVISNMYPTETHKTFGIFVKNQVEALRATGNEVDVIGIKNPLTGKKNVISKYLRWILETKMNILTRGRKYDVIHAHYVFPSGLLALLYKKLLGKPFIVTAHGGDIDRMAKKSPKIRQLTESILKEASHVVTVGEALYEEISNDYKVNANKLSIINMGVNRDVFRPYSKKEIRHELQISDGVEPVLFVGNIIREKGLTELVEAFKLVKTKRPQAELYLIGASRNHAYREELHQLMGDGVHFIEPLPQAELAKWMSAAEVFVLPSHLEGFGLVAVEAMSCHTPVIGADVGGLHYLLKDGSGLLVPAKQVLPLAEAILEVLGNSELKKQLIQKGEQKAAENDEKKMISKLETIYNQLSK</sequence>
<comment type="caution">
    <text evidence="3">The sequence shown here is derived from an EMBL/GenBank/DDBJ whole genome shotgun (WGS) entry which is preliminary data.</text>
</comment>
<evidence type="ECO:0000259" key="1">
    <source>
        <dbReference type="Pfam" id="PF00534"/>
    </source>
</evidence>
<dbReference type="PANTHER" id="PTHR45947">
    <property type="entry name" value="SULFOQUINOVOSYL TRANSFERASE SQD2"/>
    <property type="match status" value="1"/>
</dbReference>
<keyword evidence="3" id="KW-0328">Glycosyltransferase</keyword>
<dbReference type="Proteomes" id="UP000789845">
    <property type="component" value="Unassembled WGS sequence"/>
</dbReference>
<dbReference type="AlphaFoldDB" id="A0A9C7GAC1"/>
<keyword evidence="3" id="KW-0808">Transferase</keyword>
<keyword evidence="4" id="KW-1185">Reference proteome</keyword>
<dbReference type="InterPro" id="IPR050194">
    <property type="entry name" value="Glycosyltransferase_grp1"/>
</dbReference>
<dbReference type="EC" id="2.4.-.-" evidence="3"/>
<evidence type="ECO:0000259" key="2">
    <source>
        <dbReference type="Pfam" id="PF13439"/>
    </source>
</evidence>
<dbReference type="RefSeq" id="WP_230496717.1">
    <property type="nucleotide sequence ID" value="NZ_CAKJTG010000010.1"/>
</dbReference>
<dbReference type="Gene3D" id="3.40.50.2000">
    <property type="entry name" value="Glycogen Phosphorylase B"/>
    <property type="match status" value="2"/>
</dbReference>
<evidence type="ECO:0000313" key="4">
    <source>
        <dbReference type="Proteomes" id="UP000789845"/>
    </source>
</evidence>
<protein>
    <submittedName>
        <fullName evidence="3">Teichuronic acid biosynthesis glycosyltransferase TuaC</fullName>
        <ecNumber evidence="3">2.4.-.-</ecNumber>
    </submittedName>
</protein>
<accession>A0A9C7GAC1</accession>
<dbReference type="GO" id="GO:0016757">
    <property type="term" value="F:glycosyltransferase activity"/>
    <property type="evidence" value="ECO:0007669"/>
    <property type="project" value="UniProtKB-KW"/>
</dbReference>
<dbReference type="InterPro" id="IPR028098">
    <property type="entry name" value="Glyco_trans_4-like_N"/>
</dbReference>
<dbReference type="Pfam" id="PF13439">
    <property type="entry name" value="Glyco_transf_4"/>
    <property type="match status" value="1"/>
</dbReference>
<proteinExistence type="predicted"/>
<reference evidence="3" key="1">
    <citation type="submission" date="2021-10" db="EMBL/GenBank/DDBJ databases">
        <authorList>
            <person name="Criscuolo A."/>
        </authorList>
    </citation>
    <scope>NUCLEOTIDE SEQUENCE</scope>
    <source>
        <strain evidence="3">CIP111885</strain>
    </source>
</reference>
<dbReference type="CDD" id="cd03801">
    <property type="entry name" value="GT4_PimA-like"/>
    <property type="match status" value="1"/>
</dbReference>
<dbReference type="InterPro" id="IPR001296">
    <property type="entry name" value="Glyco_trans_1"/>
</dbReference>
<dbReference type="Pfam" id="PF00534">
    <property type="entry name" value="Glycos_transf_1"/>
    <property type="match status" value="1"/>
</dbReference>
<name>A0A9C7GAC1_9BACI</name>
<feature type="domain" description="Glycosyltransferase subfamily 4-like N-terminal" evidence="2">
    <location>
        <begin position="23"/>
        <end position="166"/>
    </location>
</feature>
<dbReference type="PANTHER" id="PTHR45947:SF3">
    <property type="entry name" value="SULFOQUINOVOSYL TRANSFERASE SQD2"/>
    <property type="match status" value="1"/>
</dbReference>